<dbReference type="RefSeq" id="WP_203753940.1">
    <property type="nucleotide sequence ID" value="NZ_BONF01000042.1"/>
</dbReference>
<evidence type="ECO:0000256" key="1">
    <source>
        <dbReference type="SAM" id="MobiDB-lite"/>
    </source>
</evidence>
<evidence type="ECO:0000313" key="3">
    <source>
        <dbReference type="Proteomes" id="UP000601223"/>
    </source>
</evidence>
<name>A0A8J3NM76_9ACTN</name>
<organism evidence="2 3">
    <name type="scientific">Catellatospora bangladeshensis</name>
    <dbReference type="NCBI Taxonomy" id="310355"/>
    <lineage>
        <taxon>Bacteria</taxon>
        <taxon>Bacillati</taxon>
        <taxon>Actinomycetota</taxon>
        <taxon>Actinomycetes</taxon>
        <taxon>Micromonosporales</taxon>
        <taxon>Micromonosporaceae</taxon>
        <taxon>Catellatospora</taxon>
    </lineage>
</organism>
<proteinExistence type="predicted"/>
<gene>
    <name evidence="2" type="ORF">Cba03nite_62600</name>
</gene>
<keyword evidence="3" id="KW-1185">Reference proteome</keyword>
<sequence>MRLWEGEAAGLAPSTDSSRHSNEGGANDWVSSDAAREINAQDDTITTFRVTA</sequence>
<reference evidence="2 3" key="1">
    <citation type="submission" date="2021-01" db="EMBL/GenBank/DDBJ databases">
        <title>Whole genome shotgun sequence of Catellatospora bangladeshensis NBRC 107357.</title>
        <authorList>
            <person name="Komaki H."/>
            <person name="Tamura T."/>
        </authorList>
    </citation>
    <scope>NUCLEOTIDE SEQUENCE [LARGE SCALE GENOMIC DNA]</scope>
    <source>
        <strain evidence="2 3">NBRC 107357</strain>
    </source>
</reference>
<feature type="region of interest" description="Disordered" evidence="1">
    <location>
        <begin position="1"/>
        <end position="38"/>
    </location>
</feature>
<dbReference type="Proteomes" id="UP000601223">
    <property type="component" value="Unassembled WGS sequence"/>
</dbReference>
<protein>
    <submittedName>
        <fullName evidence="2">Uncharacterized protein</fullName>
    </submittedName>
</protein>
<evidence type="ECO:0000313" key="2">
    <source>
        <dbReference type="EMBL" id="GIF84911.1"/>
    </source>
</evidence>
<accession>A0A8J3NM76</accession>
<dbReference type="EMBL" id="BONF01000042">
    <property type="protein sequence ID" value="GIF84911.1"/>
    <property type="molecule type" value="Genomic_DNA"/>
</dbReference>
<dbReference type="AlphaFoldDB" id="A0A8J3NM76"/>
<comment type="caution">
    <text evidence="2">The sequence shown here is derived from an EMBL/GenBank/DDBJ whole genome shotgun (WGS) entry which is preliminary data.</text>
</comment>